<keyword evidence="3" id="KW-1185">Reference proteome</keyword>
<feature type="compositionally biased region" description="Basic and acidic residues" evidence="1">
    <location>
        <begin position="84"/>
        <end position="97"/>
    </location>
</feature>
<feature type="compositionally biased region" description="Low complexity" evidence="1">
    <location>
        <begin position="1"/>
        <end position="11"/>
    </location>
</feature>
<feature type="region of interest" description="Disordered" evidence="1">
    <location>
        <begin position="38"/>
        <end position="123"/>
    </location>
</feature>
<evidence type="ECO:0000313" key="2">
    <source>
        <dbReference type="EnsemblPlants" id="OBART06G14070.1"/>
    </source>
</evidence>
<dbReference type="Proteomes" id="UP000026960">
    <property type="component" value="Chromosome 6"/>
</dbReference>
<proteinExistence type="predicted"/>
<feature type="region of interest" description="Disordered" evidence="1">
    <location>
        <begin position="1"/>
        <end position="25"/>
    </location>
</feature>
<dbReference type="AlphaFoldDB" id="A0A0D3GGC6"/>
<evidence type="ECO:0008006" key="4">
    <source>
        <dbReference type="Google" id="ProtNLM"/>
    </source>
</evidence>
<protein>
    <recommendedName>
        <fullName evidence="4">DUF834 domain-containing protein</fullName>
    </recommendedName>
</protein>
<organism evidence="2">
    <name type="scientific">Oryza barthii</name>
    <dbReference type="NCBI Taxonomy" id="65489"/>
    <lineage>
        <taxon>Eukaryota</taxon>
        <taxon>Viridiplantae</taxon>
        <taxon>Streptophyta</taxon>
        <taxon>Embryophyta</taxon>
        <taxon>Tracheophyta</taxon>
        <taxon>Spermatophyta</taxon>
        <taxon>Magnoliopsida</taxon>
        <taxon>Liliopsida</taxon>
        <taxon>Poales</taxon>
        <taxon>Poaceae</taxon>
        <taxon>BOP clade</taxon>
        <taxon>Oryzoideae</taxon>
        <taxon>Oryzeae</taxon>
        <taxon>Oryzinae</taxon>
        <taxon>Oryza</taxon>
    </lineage>
</organism>
<reference evidence="2" key="1">
    <citation type="journal article" date="2009" name="Rice">
        <title>De Novo Next Generation Sequencing of Plant Genomes.</title>
        <authorList>
            <person name="Rounsley S."/>
            <person name="Marri P.R."/>
            <person name="Yu Y."/>
            <person name="He R."/>
            <person name="Sisneros N."/>
            <person name="Goicoechea J.L."/>
            <person name="Lee S.J."/>
            <person name="Angelova A."/>
            <person name="Kudrna D."/>
            <person name="Luo M."/>
            <person name="Affourtit J."/>
            <person name="Desany B."/>
            <person name="Knight J."/>
            <person name="Niazi F."/>
            <person name="Egholm M."/>
            <person name="Wing R.A."/>
        </authorList>
    </citation>
    <scope>NUCLEOTIDE SEQUENCE [LARGE SCALE GENOMIC DNA]</scope>
    <source>
        <strain evidence="2">cv. IRGC 105608</strain>
    </source>
</reference>
<evidence type="ECO:0000313" key="3">
    <source>
        <dbReference type="Proteomes" id="UP000026960"/>
    </source>
</evidence>
<reference evidence="2" key="2">
    <citation type="submission" date="2015-03" db="UniProtKB">
        <authorList>
            <consortium name="EnsemblPlants"/>
        </authorList>
    </citation>
    <scope>IDENTIFICATION</scope>
</reference>
<evidence type="ECO:0000256" key="1">
    <source>
        <dbReference type="SAM" id="MobiDB-lite"/>
    </source>
</evidence>
<name>A0A0D3GGC6_9ORYZ</name>
<dbReference type="Gramene" id="OBART06G14070.1">
    <property type="protein sequence ID" value="OBART06G14070.1"/>
    <property type="gene ID" value="OBART06G14070"/>
</dbReference>
<dbReference type="EnsemblPlants" id="OBART06G14070.1">
    <property type="protein sequence ID" value="OBART06G14070.1"/>
    <property type="gene ID" value="OBART06G14070"/>
</dbReference>
<dbReference type="PaxDb" id="65489-OBART06G14070.1"/>
<dbReference type="HOGENOM" id="CLU_144412_0_0_1"/>
<sequence>MAGLRPRIGRGLARGGGTGQIHAGRPDLAVEQPAAGLSGAATVSSGGGSGVEALAAAEETTRSVPGSGGTAAGGNVWWRGWRGRRGDGGGERPEVWRSWRRVRGDGGAGYHDKPSSSCAIGAR</sequence>
<accession>A0A0D3GGC6</accession>